<sequence>MGRVLRAGLVTAAVTALGLLTGCAADVPSAEPPASAGTPDAGPEPRPQGTLDPTRRPSVPTTLGFDRVERDADGRLVVRHITDR</sequence>
<name>A0A6A9V161_9ACTN</name>
<evidence type="ECO:0000313" key="4">
    <source>
        <dbReference type="Proteomes" id="UP000435304"/>
    </source>
</evidence>
<keyword evidence="2" id="KW-0732">Signal</keyword>
<feature type="chain" id="PRO_5025397464" evidence="2">
    <location>
        <begin position="25"/>
        <end position="84"/>
    </location>
</feature>
<evidence type="ECO:0000256" key="1">
    <source>
        <dbReference type="SAM" id="MobiDB-lite"/>
    </source>
</evidence>
<evidence type="ECO:0000313" key="3">
    <source>
        <dbReference type="EMBL" id="MVA76530.1"/>
    </source>
</evidence>
<proteinExistence type="predicted"/>
<reference evidence="3 4" key="1">
    <citation type="submission" date="2019-12" db="EMBL/GenBank/DDBJ databases">
        <title>Auraticoccus cholistani sp. nov., an actinomycete isolated from soil of Cholistan desert.</title>
        <authorList>
            <person name="Cheema M.T."/>
        </authorList>
    </citation>
    <scope>NUCLEOTIDE SEQUENCE [LARGE SCALE GENOMIC DNA]</scope>
    <source>
        <strain evidence="3 4">F435</strain>
    </source>
</reference>
<feature type="signal peptide" evidence="2">
    <location>
        <begin position="1"/>
        <end position="24"/>
    </location>
</feature>
<accession>A0A6A9V161</accession>
<feature type="region of interest" description="Disordered" evidence="1">
    <location>
        <begin position="25"/>
        <end position="65"/>
    </location>
</feature>
<gene>
    <name evidence="3" type="ORF">GC722_10910</name>
</gene>
<organism evidence="3 4">
    <name type="scientific">Auraticoccus cholistanensis</name>
    <dbReference type="NCBI Taxonomy" id="2656650"/>
    <lineage>
        <taxon>Bacteria</taxon>
        <taxon>Bacillati</taxon>
        <taxon>Actinomycetota</taxon>
        <taxon>Actinomycetes</taxon>
        <taxon>Propionibacteriales</taxon>
        <taxon>Propionibacteriaceae</taxon>
        <taxon>Auraticoccus</taxon>
    </lineage>
</organism>
<dbReference type="RefSeq" id="WP_156610102.1">
    <property type="nucleotide sequence ID" value="NZ_WPCU01000007.1"/>
</dbReference>
<evidence type="ECO:0000256" key="2">
    <source>
        <dbReference type="SAM" id="SignalP"/>
    </source>
</evidence>
<protein>
    <submittedName>
        <fullName evidence="3">Uncharacterized protein</fullName>
    </submittedName>
</protein>
<dbReference type="EMBL" id="WPCU01000007">
    <property type="protein sequence ID" value="MVA76530.1"/>
    <property type="molecule type" value="Genomic_DNA"/>
</dbReference>
<dbReference type="AlphaFoldDB" id="A0A6A9V161"/>
<dbReference type="PROSITE" id="PS51257">
    <property type="entry name" value="PROKAR_LIPOPROTEIN"/>
    <property type="match status" value="1"/>
</dbReference>
<dbReference type="Proteomes" id="UP000435304">
    <property type="component" value="Unassembled WGS sequence"/>
</dbReference>
<keyword evidence="4" id="KW-1185">Reference proteome</keyword>
<comment type="caution">
    <text evidence="3">The sequence shown here is derived from an EMBL/GenBank/DDBJ whole genome shotgun (WGS) entry which is preliminary data.</text>
</comment>